<dbReference type="Proteomes" id="UP000005387">
    <property type="component" value="Unassembled WGS sequence"/>
</dbReference>
<dbReference type="AlphaFoldDB" id="E0I5S7"/>
<protein>
    <submittedName>
        <fullName evidence="1">Uncharacterized protein</fullName>
    </submittedName>
</protein>
<reference evidence="1 2" key="1">
    <citation type="submission" date="2010-07" db="EMBL/GenBank/DDBJ databases">
        <title>The draft genome of Paenibacillus curdlanolyticus YK9.</title>
        <authorList>
            <consortium name="US DOE Joint Genome Institute (JGI-PGF)"/>
            <person name="Lucas S."/>
            <person name="Copeland A."/>
            <person name="Lapidus A."/>
            <person name="Cheng J.-F."/>
            <person name="Bruce D."/>
            <person name="Goodwin L."/>
            <person name="Pitluck S."/>
            <person name="Land M.L."/>
            <person name="Hauser L."/>
            <person name="Chang Y.-J."/>
            <person name="Jeffries C."/>
            <person name="Anderson I.J."/>
            <person name="Johnson E."/>
            <person name="Loganathan U."/>
            <person name="Mulhopadhyay B."/>
            <person name="Kyrpides N."/>
            <person name="Woyke T.J."/>
        </authorList>
    </citation>
    <scope>NUCLEOTIDE SEQUENCE [LARGE SCALE GENOMIC DNA]</scope>
    <source>
        <strain evidence="1 2">YK9</strain>
    </source>
</reference>
<sequence>MNNENITNKINIEVEILDHDLKKHKYVYTIEEVVSSMEDIISETPEMTFKDNTSFFDEDLVSIVMPGMDCSWRGCKFYRVKHRIHATVSYPNTIEDAAKNVVKNCFNPFQGTFVYSISESLGEGFLNLLKYDVTYDSHKV</sequence>
<dbReference type="RefSeq" id="WP_006037014.1">
    <property type="nucleotide sequence ID" value="NZ_AEDD01000002.1"/>
</dbReference>
<name>E0I5S7_9BACL</name>
<proteinExistence type="predicted"/>
<accession>E0I5S7</accession>
<evidence type="ECO:0000313" key="1">
    <source>
        <dbReference type="EMBL" id="EFM12319.1"/>
    </source>
</evidence>
<organism evidence="1 2">
    <name type="scientific">Paenibacillus curdlanolyticus YK9</name>
    <dbReference type="NCBI Taxonomy" id="717606"/>
    <lineage>
        <taxon>Bacteria</taxon>
        <taxon>Bacillati</taxon>
        <taxon>Bacillota</taxon>
        <taxon>Bacilli</taxon>
        <taxon>Bacillales</taxon>
        <taxon>Paenibacillaceae</taxon>
        <taxon>Paenibacillus</taxon>
    </lineage>
</organism>
<gene>
    <name evidence="1" type="ORF">PaecuDRAFT_0999</name>
</gene>
<dbReference type="EMBL" id="AEDD01000002">
    <property type="protein sequence ID" value="EFM12319.1"/>
    <property type="molecule type" value="Genomic_DNA"/>
</dbReference>
<keyword evidence="2" id="KW-1185">Reference proteome</keyword>
<evidence type="ECO:0000313" key="2">
    <source>
        <dbReference type="Proteomes" id="UP000005387"/>
    </source>
</evidence>